<feature type="active site" description="Proton acceptor" evidence="7">
    <location>
        <position position="238"/>
    </location>
</feature>
<dbReference type="PANTHER" id="PTHR43378">
    <property type="entry name" value="UDP-3-O-ACYLGLUCOSAMINE N-ACYLTRANSFERASE"/>
    <property type="match status" value="1"/>
</dbReference>
<comment type="function">
    <text evidence="7">Catalyzes the N-acylation of UDP-3-O-acylglucosamine using 3-hydroxyacyl-ACP as the acyl donor. Is involved in the biosynthesis of lipid A, a phosphorylated glycolipid that anchors the lipopolysaccharide to the outer membrane of the cell.</text>
</comment>
<keyword evidence="8" id="KW-0175">Coiled coil</keyword>
<evidence type="ECO:0000256" key="4">
    <source>
        <dbReference type="ARBA" id="ARBA00022737"/>
    </source>
</evidence>
<evidence type="ECO:0000256" key="8">
    <source>
        <dbReference type="SAM" id="Coils"/>
    </source>
</evidence>
<dbReference type="UniPathway" id="UPA00973"/>
<dbReference type="Proteomes" id="UP000287798">
    <property type="component" value="Unassembled WGS sequence"/>
</dbReference>
<dbReference type="Gene3D" id="1.20.5.170">
    <property type="match status" value="1"/>
</dbReference>
<dbReference type="GO" id="GO:0103118">
    <property type="term" value="F:UDP-3-O-[(3R)-3-hydroxyacyl]-glucosamine N-acyltransferase activity"/>
    <property type="evidence" value="ECO:0007669"/>
    <property type="project" value="UniProtKB-EC"/>
</dbReference>
<comment type="catalytic activity">
    <reaction evidence="7">
        <text>a UDP-3-O-[(3R)-3-hydroxyacyl]-alpha-D-glucosamine + a (3R)-hydroxyacyl-[ACP] = a UDP-2-N,3-O-bis[(3R)-3-hydroxyacyl]-alpha-D-glucosamine + holo-[ACP] + H(+)</text>
        <dbReference type="Rhea" id="RHEA:53836"/>
        <dbReference type="Rhea" id="RHEA-COMP:9685"/>
        <dbReference type="Rhea" id="RHEA-COMP:9945"/>
        <dbReference type="ChEBI" id="CHEBI:15378"/>
        <dbReference type="ChEBI" id="CHEBI:64479"/>
        <dbReference type="ChEBI" id="CHEBI:78827"/>
        <dbReference type="ChEBI" id="CHEBI:137740"/>
        <dbReference type="ChEBI" id="CHEBI:137748"/>
        <dbReference type="EC" id="2.3.1.191"/>
    </reaction>
</comment>
<protein>
    <recommendedName>
        <fullName evidence="7">UDP-3-O-acylglucosamine N-acyltransferase</fullName>
        <ecNumber evidence="7">2.3.1.191</ecNumber>
    </recommendedName>
</protein>
<keyword evidence="11" id="KW-1185">Reference proteome</keyword>
<evidence type="ECO:0000259" key="9">
    <source>
        <dbReference type="Pfam" id="PF04613"/>
    </source>
</evidence>
<dbReference type="Pfam" id="PF04613">
    <property type="entry name" value="LpxD"/>
    <property type="match status" value="1"/>
</dbReference>
<dbReference type="EC" id="2.3.1.191" evidence="7"/>
<dbReference type="SUPFAM" id="SSF51161">
    <property type="entry name" value="Trimeric LpxA-like enzymes"/>
    <property type="match status" value="1"/>
</dbReference>
<evidence type="ECO:0000256" key="7">
    <source>
        <dbReference type="HAMAP-Rule" id="MF_00523"/>
    </source>
</evidence>
<sequence length="354" mass="36728">MAWTLEALAHELGVRLVGEGGTRIDGVCTLQHGREGGLSFLANPAYRRYLLNTRASAVIVGSDDIDDCPVPALVSDNPYVTYANAATLLSAPPAPAVGVHPSAVVAEDAAVDTSASIGPLCVIEAGAVIGEDCVLGPGCLVGRGVRLGAGSRLVANVTLCHEVRLGERCILHPGVVIGSDGFGIANDRGRWIKVPQLGGVEIGDDVEIGANTTVDRGALEDTVIASGAKLDNQIQVAHNVHIGEHTAIAGCVGISGSAHIGSHCMLAGGVGVVGHLEIADHTVVTGMSMVTRSIGEAGVYSSGLAAMPTDKWNRIQARLRRLDDMARRLQALEQQLAALRDGQFDKKLPDDEND</sequence>
<dbReference type="PROSITE" id="PS00101">
    <property type="entry name" value="HEXAPEP_TRANSFERASES"/>
    <property type="match status" value="1"/>
</dbReference>
<gene>
    <name evidence="7 10" type="primary">lpxD</name>
    <name evidence="10" type="ORF">D6C00_14925</name>
</gene>
<comment type="pathway">
    <text evidence="7">Bacterial outer membrane biogenesis; LPS lipid A biosynthesis.</text>
</comment>
<keyword evidence="5 7" id="KW-0443">Lipid metabolism</keyword>
<organism evidence="10 11">
    <name type="scientific">Thiohalobacter thiocyanaticus</name>
    <dbReference type="NCBI Taxonomy" id="585455"/>
    <lineage>
        <taxon>Bacteria</taxon>
        <taxon>Pseudomonadati</taxon>
        <taxon>Pseudomonadota</taxon>
        <taxon>Gammaproteobacteria</taxon>
        <taxon>Thiohalobacterales</taxon>
        <taxon>Thiohalobacteraceae</taxon>
        <taxon>Thiohalobacter</taxon>
    </lineage>
</organism>
<comment type="similarity">
    <text evidence="7">Belongs to the transferase hexapeptide repeat family. LpxD subfamily.</text>
</comment>
<dbReference type="GO" id="GO:0009245">
    <property type="term" value="P:lipid A biosynthetic process"/>
    <property type="evidence" value="ECO:0007669"/>
    <property type="project" value="UniProtKB-UniRule"/>
</dbReference>
<keyword evidence="6 7" id="KW-0012">Acyltransferase</keyword>
<dbReference type="PANTHER" id="PTHR43378:SF2">
    <property type="entry name" value="UDP-3-O-ACYLGLUCOSAMINE N-ACYLTRANSFERASE 1, MITOCHONDRIAL-RELATED"/>
    <property type="match status" value="1"/>
</dbReference>
<keyword evidence="2 7" id="KW-0441">Lipid A biosynthesis</keyword>
<dbReference type="NCBIfam" id="NF002060">
    <property type="entry name" value="PRK00892.1"/>
    <property type="match status" value="1"/>
</dbReference>
<dbReference type="InterPro" id="IPR007691">
    <property type="entry name" value="LpxD"/>
</dbReference>
<dbReference type="RefSeq" id="WP_125182608.1">
    <property type="nucleotide sequence ID" value="NZ_QZMU01000002.1"/>
</dbReference>
<dbReference type="InterPro" id="IPR011004">
    <property type="entry name" value="Trimer_LpxA-like_sf"/>
</dbReference>
<dbReference type="GO" id="GO:0016020">
    <property type="term" value="C:membrane"/>
    <property type="evidence" value="ECO:0007669"/>
    <property type="project" value="GOC"/>
</dbReference>
<dbReference type="Pfam" id="PF14602">
    <property type="entry name" value="Hexapep_2"/>
    <property type="match status" value="1"/>
</dbReference>
<evidence type="ECO:0000256" key="6">
    <source>
        <dbReference type="ARBA" id="ARBA00023315"/>
    </source>
</evidence>
<evidence type="ECO:0000313" key="10">
    <source>
        <dbReference type="EMBL" id="RRQ20047.1"/>
    </source>
</evidence>
<dbReference type="EMBL" id="QZMU01000002">
    <property type="protein sequence ID" value="RRQ20047.1"/>
    <property type="molecule type" value="Genomic_DNA"/>
</dbReference>
<dbReference type="CDD" id="cd03352">
    <property type="entry name" value="LbH_LpxD"/>
    <property type="match status" value="1"/>
</dbReference>
<comment type="caution">
    <text evidence="10">The sequence shown here is derived from an EMBL/GenBank/DDBJ whole genome shotgun (WGS) entry which is preliminary data.</text>
</comment>
<evidence type="ECO:0000313" key="11">
    <source>
        <dbReference type="Proteomes" id="UP000287798"/>
    </source>
</evidence>
<dbReference type="NCBIfam" id="TIGR01853">
    <property type="entry name" value="lipid_A_lpxD"/>
    <property type="match status" value="1"/>
</dbReference>
<evidence type="ECO:0000256" key="1">
    <source>
        <dbReference type="ARBA" id="ARBA00022516"/>
    </source>
</evidence>
<dbReference type="Gene3D" id="2.160.10.10">
    <property type="entry name" value="Hexapeptide repeat proteins"/>
    <property type="match status" value="1"/>
</dbReference>
<accession>A0A426QE77</accession>
<dbReference type="HAMAP" id="MF_00523">
    <property type="entry name" value="LpxD"/>
    <property type="match status" value="1"/>
</dbReference>
<comment type="subunit">
    <text evidence="7">Homotrimer.</text>
</comment>
<dbReference type="Gene3D" id="3.40.1390.10">
    <property type="entry name" value="MurE/MurF, N-terminal domain"/>
    <property type="match status" value="1"/>
</dbReference>
<dbReference type="GO" id="GO:0016410">
    <property type="term" value="F:N-acyltransferase activity"/>
    <property type="evidence" value="ECO:0007669"/>
    <property type="project" value="InterPro"/>
</dbReference>
<feature type="domain" description="UDP-3-O-[3-hydroxymyristoyl] glucosamine N-acyltransferase non-repeat region" evidence="9">
    <location>
        <begin position="23"/>
        <end position="88"/>
    </location>
</feature>
<proteinExistence type="inferred from homology"/>
<name>A0A426QE77_9GAMM</name>
<keyword evidence="1 7" id="KW-0444">Lipid biosynthesis</keyword>
<dbReference type="InterPro" id="IPR018357">
    <property type="entry name" value="Hexapep_transf_CS"/>
</dbReference>
<evidence type="ECO:0000256" key="5">
    <source>
        <dbReference type="ARBA" id="ARBA00023098"/>
    </source>
</evidence>
<keyword evidence="3 7" id="KW-0808">Transferase</keyword>
<dbReference type="AlphaFoldDB" id="A0A426QE77"/>
<evidence type="ECO:0000256" key="3">
    <source>
        <dbReference type="ARBA" id="ARBA00022679"/>
    </source>
</evidence>
<evidence type="ECO:0000256" key="2">
    <source>
        <dbReference type="ARBA" id="ARBA00022556"/>
    </source>
</evidence>
<dbReference type="Pfam" id="PF00132">
    <property type="entry name" value="Hexapep"/>
    <property type="match status" value="1"/>
</dbReference>
<dbReference type="InterPro" id="IPR020573">
    <property type="entry name" value="UDP_GlcNAc_AcTrfase_non-rep"/>
</dbReference>
<keyword evidence="4 7" id="KW-0677">Repeat</keyword>
<reference evidence="10 11" key="1">
    <citation type="journal article" date="2010" name="Int. J. Syst. Evol. Microbiol.">
        <title>Thiohalobacter thiocyanaticus gen. nov., sp. nov., a moderately halophilic, sulfur-oxidizing gammaproteobacterium from hypersaline lakes, that utilizes thiocyanate.</title>
        <authorList>
            <person name="Sorokin D.Y."/>
            <person name="Kovaleva O.L."/>
            <person name="Tourova T.P."/>
            <person name="Muyzer G."/>
        </authorList>
    </citation>
    <scope>NUCLEOTIDE SEQUENCE [LARGE SCALE GENOMIC DNA]</scope>
    <source>
        <strain evidence="10 11">Hrh1</strain>
    </source>
</reference>
<feature type="coiled-coil region" evidence="8">
    <location>
        <begin position="315"/>
        <end position="342"/>
    </location>
</feature>
<dbReference type="OrthoDB" id="9784739at2"/>
<dbReference type="InterPro" id="IPR001451">
    <property type="entry name" value="Hexapep"/>
</dbReference>